<sequence>MRQHCPRPDLRSPCVTVNVGERINRAESEIEALLLLLGKPL</sequence>
<gene>
    <name evidence="1" type="ORF">KPSA1_01736</name>
</gene>
<organism evidence="1 2">
    <name type="scientific">Pseudomonas syringae pv. actinidiae</name>
    <dbReference type="NCBI Taxonomy" id="103796"/>
    <lineage>
        <taxon>Bacteria</taxon>
        <taxon>Pseudomonadati</taxon>
        <taxon>Pseudomonadota</taxon>
        <taxon>Gammaproteobacteria</taxon>
        <taxon>Pseudomonadales</taxon>
        <taxon>Pseudomonadaceae</taxon>
        <taxon>Pseudomonas</taxon>
        <taxon>Pseudomonas syringae</taxon>
    </lineage>
</organism>
<evidence type="ECO:0000313" key="1">
    <source>
        <dbReference type="EMBL" id="GBH08365.1"/>
    </source>
</evidence>
<dbReference type="Proteomes" id="UP000247480">
    <property type="component" value="Unassembled WGS sequence"/>
</dbReference>
<protein>
    <submittedName>
        <fullName evidence="1">Uncharacterized protein</fullName>
    </submittedName>
</protein>
<dbReference type="AlphaFoldDB" id="A0A2V0QD94"/>
<proteinExistence type="predicted"/>
<reference evidence="1 2" key="1">
    <citation type="submission" date="2018-04" db="EMBL/GenBank/DDBJ databases">
        <title>Draft genome sequence of Pseudomonas syringae pv. actinidiae biovar 1 strains isolated from kiwifruit in Kagawa prefecture.</title>
        <authorList>
            <person name="Tabuchi M."/>
            <person name="Saito M."/>
            <person name="Fujiwara S."/>
            <person name="Sasa N."/>
            <person name="Akimitsu K."/>
            <person name="Gomi K."/>
            <person name="Konishi-Sugita S."/>
            <person name="Hamano K."/>
            <person name="Kataoka I."/>
        </authorList>
    </citation>
    <scope>NUCLEOTIDE SEQUENCE [LARGE SCALE GENOMIC DNA]</scope>
    <source>
        <strain evidence="1 2">MAFF212206</strain>
    </source>
</reference>
<dbReference type="EMBL" id="BGJZ01000086">
    <property type="protein sequence ID" value="GBH08365.1"/>
    <property type="molecule type" value="Genomic_DNA"/>
</dbReference>
<name>A0A2V0QD94_PSESF</name>
<accession>A0A2V0QD94</accession>
<comment type="caution">
    <text evidence="1">The sequence shown here is derived from an EMBL/GenBank/DDBJ whole genome shotgun (WGS) entry which is preliminary data.</text>
</comment>
<evidence type="ECO:0000313" key="2">
    <source>
        <dbReference type="Proteomes" id="UP000247480"/>
    </source>
</evidence>